<comment type="caution">
    <text evidence="2">The sequence shown here is derived from an EMBL/GenBank/DDBJ whole genome shotgun (WGS) entry which is preliminary data.</text>
</comment>
<gene>
    <name evidence="2" type="ORF">GGX14DRAFT_662037</name>
</gene>
<protein>
    <submittedName>
        <fullName evidence="2">Uncharacterized protein</fullName>
    </submittedName>
</protein>
<dbReference type="EMBL" id="JARJCW010000068">
    <property type="protein sequence ID" value="KAJ7199459.1"/>
    <property type="molecule type" value="Genomic_DNA"/>
</dbReference>
<proteinExistence type="predicted"/>
<dbReference type="Proteomes" id="UP001219525">
    <property type="component" value="Unassembled WGS sequence"/>
</dbReference>
<name>A0AAD6V361_9AGAR</name>
<organism evidence="2 3">
    <name type="scientific">Mycena pura</name>
    <dbReference type="NCBI Taxonomy" id="153505"/>
    <lineage>
        <taxon>Eukaryota</taxon>
        <taxon>Fungi</taxon>
        <taxon>Dikarya</taxon>
        <taxon>Basidiomycota</taxon>
        <taxon>Agaricomycotina</taxon>
        <taxon>Agaricomycetes</taxon>
        <taxon>Agaricomycetidae</taxon>
        <taxon>Agaricales</taxon>
        <taxon>Marasmiineae</taxon>
        <taxon>Mycenaceae</taxon>
        <taxon>Mycena</taxon>
    </lineage>
</organism>
<feature type="region of interest" description="Disordered" evidence="1">
    <location>
        <begin position="96"/>
        <end position="115"/>
    </location>
</feature>
<keyword evidence="3" id="KW-1185">Reference proteome</keyword>
<accession>A0AAD6V361</accession>
<reference evidence="2" key="1">
    <citation type="submission" date="2023-03" db="EMBL/GenBank/DDBJ databases">
        <title>Massive genome expansion in bonnet fungi (Mycena s.s.) driven by repeated elements and novel gene families across ecological guilds.</title>
        <authorList>
            <consortium name="Lawrence Berkeley National Laboratory"/>
            <person name="Harder C.B."/>
            <person name="Miyauchi S."/>
            <person name="Viragh M."/>
            <person name="Kuo A."/>
            <person name="Thoen E."/>
            <person name="Andreopoulos B."/>
            <person name="Lu D."/>
            <person name="Skrede I."/>
            <person name="Drula E."/>
            <person name="Henrissat B."/>
            <person name="Morin E."/>
            <person name="Kohler A."/>
            <person name="Barry K."/>
            <person name="LaButti K."/>
            <person name="Morin E."/>
            <person name="Salamov A."/>
            <person name="Lipzen A."/>
            <person name="Mereny Z."/>
            <person name="Hegedus B."/>
            <person name="Baldrian P."/>
            <person name="Stursova M."/>
            <person name="Weitz H."/>
            <person name="Taylor A."/>
            <person name="Grigoriev I.V."/>
            <person name="Nagy L.G."/>
            <person name="Martin F."/>
            <person name="Kauserud H."/>
        </authorList>
    </citation>
    <scope>NUCLEOTIDE SEQUENCE</scope>
    <source>
        <strain evidence="2">9144</strain>
    </source>
</reference>
<sequence>LPFNLPHPFSIPLHAYYIIICPSKTTLPTLRDLTATSPPPMPRPARTADALVVAAGANVVASVHLARCRRLSTAIWRVGDISMRCRLNIEVVSSGSLRPDGRAPQHDLKRRNQRATRASLQTLSRLAQLAITLPSVNIAVHLPSHQTPVLVCLVAAPSHPCRRRQRTQSQGYRASTSKGCNCLGLFPKKMCRFILVAGARWTTVIILRSTAGSGHLQILFSSEFCRDYTLSLSFSAARDI</sequence>
<evidence type="ECO:0000256" key="1">
    <source>
        <dbReference type="SAM" id="MobiDB-lite"/>
    </source>
</evidence>
<evidence type="ECO:0000313" key="3">
    <source>
        <dbReference type="Proteomes" id="UP001219525"/>
    </source>
</evidence>
<evidence type="ECO:0000313" key="2">
    <source>
        <dbReference type="EMBL" id="KAJ7199459.1"/>
    </source>
</evidence>
<feature type="non-terminal residue" evidence="2">
    <location>
        <position position="1"/>
    </location>
</feature>
<dbReference type="AlphaFoldDB" id="A0AAD6V361"/>